<dbReference type="AlphaFoldDB" id="A0A915JAU6"/>
<dbReference type="WBParaSite" id="nRc.2.0.1.t23604-RA">
    <property type="protein sequence ID" value="nRc.2.0.1.t23604-RA"/>
    <property type="gene ID" value="nRc.2.0.1.g23604"/>
</dbReference>
<feature type="region of interest" description="Disordered" evidence="1">
    <location>
        <begin position="32"/>
        <end position="54"/>
    </location>
</feature>
<sequence length="189" mass="20939">MSGCSGFLATGDADGGSMAKTASATTFKPSNVSRPVGEISASSNKKPFIPLSDGRSSNKNQGICNINRIAFDRVPERVYENLTIRMQRYERPETRSPGRQIVPNGCRFRFREGVQTGILVFALIVARSGLTPTKVEISILNKNFSTFLRIEESLRKIPCSNFPDTNQSAKECFTHEANLGQKKEKFEKV</sequence>
<keyword evidence="2" id="KW-1185">Reference proteome</keyword>
<evidence type="ECO:0000256" key="1">
    <source>
        <dbReference type="SAM" id="MobiDB-lite"/>
    </source>
</evidence>
<name>A0A915JAU6_ROMCU</name>
<accession>A0A915JAU6</accession>
<protein>
    <submittedName>
        <fullName evidence="3">Uncharacterized protein</fullName>
    </submittedName>
</protein>
<organism evidence="2 3">
    <name type="scientific">Romanomermis culicivorax</name>
    <name type="common">Nematode worm</name>
    <dbReference type="NCBI Taxonomy" id="13658"/>
    <lineage>
        <taxon>Eukaryota</taxon>
        <taxon>Metazoa</taxon>
        <taxon>Ecdysozoa</taxon>
        <taxon>Nematoda</taxon>
        <taxon>Enoplea</taxon>
        <taxon>Dorylaimia</taxon>
        <taxon>Mermithida</taxon>
        <taxon>Mermithoidea</taxon>
        <taxon>Mermithidae</taxon>
        <taxon>Romanomermis</taxon>
    </lineage>
</organism>
<dbReference type="Proteomes" id="UP000887565">
    <property type="component" value="Unplaced"/>
</dbReference>
<proteinExistence type="predicted"/>
<reference evidence="3" key="1">
    <citation type="submission" date="2022-11" db="UniProtKB">
        <authorList>
            <consortium name="WormBaseParasite"/>
        </authorList>
    </citation>
    <scope>IDENTIFICATION</scope>
</reference>
<evidence type="ECO:0000313" key="3">
    <source>
        <dbReference type="WBParaSite" id="nRc.2.0.1.t23604-RA"/>
    </source>
</evidence>
<evidence type="ECO:0000313" key="2">
    <source>
        <dbReference type="Proteomes" id="UP000887565"/>
    </source>
</evidence>